<dbReference type="PANTHER" id="PTHR12049">
    <property type="entry name" value="PROTEIN ARGININE METHYLTRANSFERASE NDUFAF7, MITOCHONDRIAL"/>
    <property type="match status" value="1"/>
</dbReference>
<dbReference type="InterPro" id="IPR003788">
    <property type="entry name" value="NDUFAF7"/>
</dbReference>
<evidence type="ECO:0000313" key="4">
    <source>
        <dbReference type="Proteomes" id="UP000199650"/>
    </source>
</evidence>
<dbReference type="GO" id="GO:0032259">
    <property type="term" value="P:methylation"/>
    <property type="evidence" value="ECO:0007669"/>
    <property type="project" value="UniProtKB-KW"/>
</dbReference>
<accession>A0A1I0QKF5</accession>
<dbReference type="SUPFAM" id="SSF53335">
    <property type="entry name" value="S-adenosyl-L-methionine-dependent methyltransferases"/>
    <property type="match status" value="1"/>
</dbReference>
<dbReference type="PANTHER" id="PTHR12049:SF7">
    <property type="entry name" value="PROTEIN ARGININE METHYLTRANSFERASE NDUFAF7, MITOCHONDRIAL"/>
    <property type="match status" value="1"/>
</dbReference>
<keyword evidence="4" id="KW-1185">Reference proteome</keyword>
<dbReference type="AlphaFoldDB" id="A0A1I0QKF5"/>
<gene>
    <name evidence="3" type="ORF">SAMN05444851_2645</name>
</gene>
<evidence type="ECO:0000256" key="1">
    <source>
        <dbReference type="ARBA" id="ARBA00022603"/>
    </source>
</evidence>
<name>A0A1I0QKF5_9RHOB</name>
<dbReference type="Gene3D" id="3.40.50.12710">
    <property type="match status" value="1"/>
</dbReference>
<dbReference type="Pfam" id="PF02636">
    <property type="entry name" value="Methyltransf_28"/>
    <property type="match status" value="1"/>
</dbReference>
<organism evidence="3 4">
    <name type="scientific">Aliiroseovarius sediminilitoris</name>
    <dbReference type="NCBI Taxonomy" id="1173584"/>
    <lineage>
        <taxon>Bacteria</taxon>
        <taxon>Pseudomonadati</taxon>
        <taxon>Pseudomonadota</taxon>
        <taxon>Alphaproteobacteria</taxon>
        <taxon>Rhodobacterales</taxon>
        <taxon>Paracoccaceae</taxon>
        <taxon>Aliiroseovarius</taxon>
    </lineage>
</organism>
<dbReference type="STRING" id="1173584.SAMN05444851_2645"/>
<dbReference type="RefSeq" id="WP_091431212.1">
    <property type="nucleotide sequence ID" value="NZ_FOJB01000001.1"/>
</dbReference>
<dbReference type="InterPro" id="IPR029063">
    <property type="entry name" value="SAM-dependent_MTases_sf"/>
</dbReference>
<sequence>MTRLARILWRRIEASGPISVADFMSECLLHPDYGYYTTRDPFGASGDFITAPEISQMFGELLGLALAQAWLDQGAPAPFALVELGPGRGTLMEDILRATKNVPGFLAAAEVHLVEASAAQKAAQAKTLAPRAIIHHDTADTLPEAPLFCVANEFFDALPIRQFQKDGTGWRERQVGLGEDKLVFGLTTRLPVRDLTFRLDDTRDGDLVELCPSVPAIMAQIASRIERHGGAALIIDYGDWRSVGDTLQAIAAHDHVDPLLCPGEADLTAHVDFEALVRSATPLSPHLLTPQGIFLERLGITQRAEALASKLTGDALDAHVKAHRRLTHPDEMGTLFKVLGLTRADAPDLPGLIRTPNQADLA</sequence>
<dbReference type="OrthoDB" id="9794208at2"/>
<protein>
    <submittedName>
        <fullName evidence="3">SAM-dependent methyltransferase, MidA family</fullName>
    </submittedName>
</protein>
<evidence type="ECO:0000313" key="3">
    <source>
        <dbReference type="EMBL" id="SEW27621.1"/>
    </source>
</evidence>
<keyword evidence="1 3" id="KW-0489">Methyltransferase</keyword>
<dbReference type="InterPro" id="IPR038375">
    <property type="entry name" value="NDUFAF7_sf"/>
</dbReference>
<evidence type="ECO:0000256" key="2">
    <source>
        <dbReference type="ARBA" id="ARBA00022679"/>
    </source>
</evidence>
<dbReference type="GO" id="GO:0035243">
    <property type="term" value="F:protein-arginine omega-N symmetric methyltransferase activity"/>
    <property type="evidence" value="ECO:0007669"/>
    <property type="project" value="TreeGrafter"/>
</dbReference>
<reference evidence="3 4" key="1">
    <citation type="submission" date="2016-10" db="EMBL/GenBank/DDBJ databases">
        <authorList>
            <person name="de Groot N.N."/>
        </authorList>
    </citation>
    <scope>NUCLEOTIDE SEQUENCE [LARGE SCALE GENOMIC DNA]</scope>
    <source>
        <strain evidence="3 4">DSM 29439</strain>
    </source>
</reference>
<keyword evidence="2 3" id="KW-0808">Transferase</keyword>
<dbReference type="Proteomes" id="UP000199650">
    <property type="component" value="Unassembled WGS sequence"/>
</dbReference>
<proteinExistence type="predicted"/>
<dbReference type="EMBL" id="FOJB01000001">
    <property type="protein sequence ID" value="SEW27621.1"/>
    <property type="molecule type" value="Genomic_DNA"/>
</dbReference>